<dbReference type="InterPro" id="IPR059000">
    <property type="entry name" value="ATPase_P-type_domA"/>
</dbReference>
<evidence type="ECO:0000256" key="9">
    <source>
        <dbReference type="ARBA" id="ARBA00023136"/>
    </source>
</evidence>
<dbReference type="SUPFAM" id="SSF81660">
    <property type="entry name" value="Metal cation-transporting ATPase, ATP-binding domain N"/>
    <property type="match status" value="1"/>
</dbReference>
<dbReference type="InterPro" id="IPR006121">
    <property type="entry name" value="HMA_dom"/>
</dbReference>
<keyword evidence="6" id="KW-0067">ATP-binding</keyword>
<keyword evidence="4 12" id="KW-0812">Transmembrane</keyword>
<keyword evidence="3" id="KW-0104">Cadmium</keyword>
<dbReference type="Gene3D" id="3.30.70.100">
    <property type="match status" value="1"/>
</dbReference>
<reference evidence="14 15" key="1">
    <citation type="submission" date="2012-07" db="EMBL/GenBank/DDBJ databases">
        <title>The Genome Sequence of Facklamia ignava CCUG 37419.</title>
        <authorList>
            <consortium name="The Broad Institute Genome Sequencing Platform"/>
            <person name="Earl A."/>
            <person name="Ward D."/>
            <person name="Feldgarden M."/>
            <person name="Gevers D."/>
            <person name="Huys G."/>
            <person name="Walker B."/>
            <person name="Young S.K."/>
            <person name="Zeng Q."/>
            <person name="Gargeya S."/>
            <person name="Fitzgerald M."/>
            <person name="Haas B."/>
            <person name="Abouelleil A."/>
            <person name="Alvarado L."/>
            <person name="Arachchi H.M."/>
            <person name="Berlin A.M."/>
            <person name="Chapman S.B."/>
            <person name="Goldberg J."/>
            <person name="Griggs A."/>
            <person name="Gujja S."/>
            <person name="Hansen M."/>
            <person name="Howarth C."/>
            <person name="Imamovic A."/>
            <person name="Larimer J."/>
            <person name="McCowen C."/>
            <person name="Montmayeur A."/>
            <person name="Murphy C."/>
            <person name="Neiman D."/>
            <person name="Pearson M."/>
            <person name="Priest M."/>
            <person name="Roberts A."/>
            <person name="Saif S."/>
            <person name="Shea T."/>
            <person name="Sisk P."/>
            <person name="Sykes S."/>
            <person name="Wortman J."/>
            <person name="Nusbaum C."/>
            <person name="Birren B."/>
        </authorList>
    </citation>
    <scope>NUCLEOTIDE SEQUENCE [LARGE SCALE GENOMIC DNA]</scope>
    <source>
        <strain evidence="14 15">CCUG 37419</strain>
    </source>
</reference>
<keyword evidence="5" id="KW-0547">Nucleotide-binding</keyword>
<keyword evidence="9 12" id="KW-0472">Membrane</keyword>
<dbReference type="PANTHER" id="PTHR48085:SF5">
    <property type="entry name" value="CADMIUM_ZINC-TRANSPORTING ATPASE HMA4-RELATED"/>
    <property type="match status" value="1"/>
</dbReference>
<evidence type="ECO:0000313" key="14">
    <source>
        <dbReference type="EMBL" id="EKB55201.1"/>
    </source>
</evidence>
<dbReference type="InterPro" id="IPR001757">
    <property type="entry name" value="P_typ_ATPase"/>
</dbReference>
<dbReference type="CDD" id="cd00371">
    <property type="entry name" value="HMA"/>
    <property type="match status" value="1"/>
</dbReference>
<evidence type="ECO:0000256" key="1">
    <source>
        <dbReference type="ARBA" id="ARBA00004651"/>
    </source>
</evidence>
<evidence type="ECO:0000256" key="8">
    <source>
        <dbReference type="ARBA" id="ARBA00023065"/>
    </source>
</evidence>
<dbReference type="InterPro" id="IPR008250">
    <property type="entry name" value="ATPase_P-typ_transduc_dom_A_sf"/>
</dbReference>
<gene>
    <name evidence="14" type="ORF">HMPREF9707_01159</name>
</gene>
<dbReference type="FunFam" id="2.70.150.10:FF:000002">
    <property type="entry name" value="Copper-transporting ATPase 1, putative"/>
    <property type="match status" value="1"/>
</dbReference>
<dbReference type="EC" id="7.2.2.21" evidence="10"/>
<dbReference type="PATRIC" id="fig|883112.3.peg.1151"/>
<dbReference type="InterPro" id="IPR023298">
    <property type="entry name" value="ATPase_P-typ_TM_dom_sf"/>
</dbReference>
<protein>
    <recommendedName>
        <fullName evidence="10">Cd(2+)-exporting ATPase</fullName>
        <ecNumber evidence="10">7.2.2.21</ecNumber>
    </recommendedName>
</protein>
<feature type="transmembrane region" description="Helical" evidence="12">
    <location>
        <begin position="150"/>
        <end position="176"/>
    </location>
</feature>
<dbReference type="PRINTS" id="PR00941">
    <property type="entry name" value="CDATPASE"/>
</dbReference>
<dbReference type="InterPro" id="IPR018303">
    <property type="entry name" value="ATPase_P-typ_P_site"/>
</dbReference>
<dbReference type="eggNOG" id="COG2217">
    <property type="taxonomic scope" value="Bacteria"/>
</dbReference>
<dbReference type="EMBL" id="AGZE01000031">
    <property type="protein sequence ID" value="EKB55201.1"/>
    <property type="molecule type" value="Genomic_DNA"/>
</dbReference>
<dbReference type="InterPro" id="IPR023214">
    <property type="entry name" value="HAD_sf"/>
</dbReference>
<dbReference type="Gene3D" id="3.40.50.1000">
    <property type="entry name" value="HAD superfamily/HAD-like"/>
    <property type="match status" value="1"/>
</dbReference>
<feature type="domain" description="HMA" evidence="13">
    <location>
        <begin position="1"/>
        <end position="69"/>
    </location>
</feature>
<feature type="transmembrane region" description="Helical" evidence="12">
    <location>
        <begin position="351"/>
        <end position="374"/>
    </location>
</feature>
<dbReference type="Pfam" id="PF00122">
    <property type="entry name" value="E1-E2_ATPase"/>
    <property type="match status" value="1"/>
</dbReference>
<dbReference type="Gene3D" id="2.70.150.10">
    <property type="entry name" value="Calcium-transporting ATPase, cytoplasmic transduction domain A"/>
    <property type="match status" value="1"/>
</dbReference>
<comment type="caution">
    <text evidence="14">The sequence shown here is derived from an EMBL/GenBank/DDBJ whole genome shotgun (WGS) entry which is preliminary data.</text>
</comment>
<evidence type="ECO:0000256" key="4">
    <source>
        <dbReference type="ARBA" id="ARBA00022692"/>
    </source>
</evidence>
<comment type="catalytic activity">
    <reaction evidence="11">
        <text>Cd(2+)(in) + ATP + H2O = Cd(2+)(out) + ADP + phosphate + H(+)</text>
        <dbReference type="Rhea" id="RHEA:12132"/>
        <dbReference type="ChEBI" id="CHEBI:15377"/>
        <dbReference type="ChEBI" id="CHEBI:15378"/>
        <dbReference type="ChEBI" id="CHEBI:30616"/>
        <dbReference type="ChEBI" id="CHEBI:43474"/>
        <dbReference type="ChEBI" id="CHEBI:48775"/>
        <dbReference type="ChEBI" id="CHEBI:456216"/>
        <dbReference type="EC" id="7.2.2.21"/>
    </reaction>
</comment>
<dbReference type="NCBIfam" id="TIGR01512">
    <property type="entry name" value="ATPase-IB2_Cd"/>
    <property type="match status" value="1"/>
</dbReference>
<dbReference type="SUPFAM" id="SSF55008">
    <property type="entry name" value="HMA, heavy metal-associated domain"/>
    <property type="match status" value="1"/>
</dbReference>
<proteinExistence type="inferred from homology"/>
<evidence type="ECO:0000256" key="5">
    <source>
        <dbReference type="ARBA" id="ARBA00022741"/>
    </source>
</evidence>
<dbReference type="InterPro" id="IPR051014">
    <property type="entry name" value="Cation_Transport_ATPase_IB"/>
</dbReference>
<evidence type="ECO:0000256" key="6">
    <source>
        <dbReference type="ARBA" id="ARBA00022840"/>
    </source>
</evidence>
<feature type="transmembrane region" description="Helical" evidence="12">
    <location>
        <begin position="117"/>
        <end position="138"/>
    </location>
</feature>
<dbReference type="GO" id="GO:0008551">
    <property type="term" value="F:P-type cadmium transporter activity"/>
    <property type="evidence" value="ECO:0007669"/>
    <property type="project" value="UniProtKB-EC"/>
</dbReference>
<evidence type="ECO:0000256" key="7">
    <source>
        <dbReference type="ARBA" id="ARBA00022989"/>
    </source>
</evidence>
<dbReference type="Pfam" id="PF00403">
    <property type="entry name" value="HMA"/>
    <property type="match status" value="1"/>
</dbReference>
<dbReference type="GO" id="GO:0005524">
    <property type="term" value="F:ATP binding"/>
    <property type="evidence" value="ECO:0007669"/>
    <property type="project" value="UniProtKB-KW"/>
</dbReference>
<dbReference type="PROSITE" id="PS50846">
    <property type="entry name" value="HMA_2"/>
    <property type="match status" value="1"/>
</dbReference>
<comment type="subcellular location">
    <subcellularLocation>
        <location evidence="1">Cell membrane</location>
        <topology evidence="1">Multi-pass membrane protein</topology>
    </subcellularLocation>
</comment>
<dbReference type="Proteomes" id="UP000005147">
    <property type="component" value="Unassembled WGS sequence"/>
</dbReference>
<evidence type="ECO:0000256" key="2">
    <source>
        <dbReference type="ARBA" id="ARBA00006024"/>
    </source>
</evidence>
<evidence type="ECO:0000259" key="13">
    <source>
        <dbReference type="PROSITE" id="PS50846"/>
    </source>
</evidence>
<dbReference type="GO" id="GO:0005886">
    <property type="term" value="C:plasma membrane"/>
    <property type="evidence" value="ECO:0007669"/>
    <property type="project" value="UniProtKB-SubCell"/>
</dbReference>
<dbReference type="PANTHER" id="PTHR48085">
    <property type="entry name" value="CADMIUM/ZINC-TRANSPORTING ATPASE HMA2-RELATED"/>
    <property type="match status" value="1"/>
</dbReference>
<dbReference type="SUPFAM" id="SSF81665">
    <property type="entry name" value="Calcium ATPase, transmembrane domain M"/>
    <property type="match status" value="1"/>
</dbReference>
<keyword evidence="7 12" id="KW-1133">Transmembrane helix</keyword>
<comment type="similarity">
    <text evidence="2">Belongs to the cation transport ATPase (P-type) (TC 3.A.3) family. Type IB subfamily.</text>
</comment>
<dbReference type="AlphaFoldDB" id="K1LKP8"/>
<feature type="transmembrane region" description="Helical" evidence="12">
    <location>
        <begin position="91"/>
        <end position="111"/>
    </location>
</feature>
<dbReference type="PROSITE" id="PS00154">
    <property type="entry name" value="ATPASE_E1_E2"/>
    <property type="match status" value="1"/>
</dbReference>
<accession>K1LKP8</accession>
<sequence>MHRTIKTAGLNCPNCAGKIEQAINQLAWIQTASVNIATQEITLQTSETPTQGQLKEIQQIVLSYEPDVTVYIEPQSQDSLESLEPQQKNKLIQIISASLLLVIGVFLLYKAPGFSRLTFILLLMAYLIAGLDVITAALKNIMRGVWFDEHFLMAVATLGAFAIGEYIEAVAVMVFYKVGEYFQDAAVDQSRASITALMDIQPTIARVERSSGTIEISPENVQIGEILQVRPGEKIPLDGEVIEGESQVDTSALTGESRLTRLTPGDTALSGCINQTGLLRIRVTELYQDSTVRKIIDLVEHAANRKAPTERLMTKFSKYYTPIVVFVALFLAVIPPLFLQQDWSEWLRRACTFLVISCPCALVISIPLTFYGGIGAASKQGVLVKGGNYLEALSQVKTVVFDKTGTLTAGQFQVRHLIPAEGISEEQLLELAAIAEQHSNHPIAESIRQAYHQEVTSVSLD</sequence>
<dbReference type="InterPro" id="IPR027256">
    <property type="entry name" value="P-typ_ATPase_IB"/>
</dbReference>
<dbReference type="GO" id="GO:0046872">
    <property type="term" value="F:metal ion binding"/>
    <property type="evidence" value="ECO:0007669"/>
    <property type="project" value="InterPro"/>
</dbReference>
<evidence type="ECO:0000256" key="11">
    <source>
        <dbReference type="ARBA" id="ARBA00049338"/>
    </source>
</evidence>
<dbReference type="InterPro" id="IPR023299">
    <property type="entry name" value="ATPase_P-typ_cyto_dom_N"/>
</dbReference>
<dbReference type="STRING" id="883112.HMPREF9707_01159"/>
<organism evidence="14 15">
    <name type="scientific">Falseniella ignava CCUG 37419</name>
    <dbReference type="NCBI Taxonomy" id="883112"/>
    <lineage>
        <taxon>Bacteria</taxon>
        <taxon>Bacillati</taxon>
        <taxon>Bacillota</taxon>
        <taxon>Bacilli</taxon>
        <taxon>Lactobacillales</taxon>
        <taxon>Aerococcaceae</taxon>
        <taxon>Falseniella</taxon>
    </lineage>
</organism>
<dbReference type="Pfam" id="PF00702">
    <property type="entry name" value="Hydrolase"/>
    <property type="match status" value="1"/>
</dbReference>
<feature type="transmembrane region" description="Helical" evidence="12">
    <location>
        <begin position="319"/>
        <end position="339"/>
    </location>
</feature>
<evidence type="ECO:0000256" key="12">
    <source>
        <dbReference type="SAM" id="Phobius"/>
    </source>
</evidence>
<keyword evidence="15" id="KW-1185">Reference proteome</keyword>
<dbReference type="InterPro" id="IPR036163">
    <property type="entry name" value="HMA_dom_sf"/>
</dbReference>
<dbReference type="Gene3D" id="3.40.1110.10">
    <property type="entry name" value="Calcium-transporting ATPase, cytoplasmic domain N"/>
    <property type="match status" value="1"/>
</dbReference>
<keyword evidence="8" id="KW-0406">Ion transport</keyword>
<evidence type="ECO:0000256" key="3">
    <source>
        <dbReference type="ARBA" id="ARBA00022539"/>
    </source>
</evidence>
<evidence type="ECO:0000313" key="15">
    <source>
        <dbReference type="Proteomes" id="UP000005147"/>
    </source>
</evidence>
<keyword evidence="8" id="KW-0813">Transport</keyword>
<dbReference type="GO" id="GO:0016887">
    <property type="term" value="F:ATP hydrolysis activity"/>
    <property type="evidence" value="ECO:0007669"/>
    <property type="project" value="InterPro"/>
</dbReference>
<name>K1LKP8_9LACT</name>
<dbReference type="SUPFAM" id="SSF81653">
    <property type="entry name" value="Calcium ATPase, transduction domain A"/>
    <property type="match status" value="1"/>
</dbReference>
<dbReference type="NCBIfam" id="TIGR01494">
    <property type="entry name" value="ATPase_P-type"/>
    <property type="match status" value="1"/>
</dbReference>
<evidence type="ECO:0000256" key="10">
    <source>
        <dbReference type="ARBA" id="ARBA00039103"/>
    </source>
</evidence>
<dbReference type="HOGENOM" id="CLU_001771_6_2_9"/>